<name>A0ABV9GAK0_9ACTN</name>
<dbReference type="EMBL" id="JBHSFE010000022">
    <property type="protein sequence ID" value="MFC4611321.1"/>
    <property type="molecule type" value="Genomic_DNA"/>
</dbReference>
<sequence length="131" mass="14562">MSRRSHRTRSSATAAAAPARSQRLIHVAGLAGSGLTGASVTWAVAGHGLWGLAGVITAALLHVLHVTAPVVVDAWFWRMAFRAVIREMRWFARHDHLSDKIDPKDLMKLAEQVHRRTLRARTAQSERDQRN</sequence>
<keyword evidence="1" id="KW-1133">Transmembrane helix</keyword>
<dbReference type="RefSeq" id="WP_381200296.1">
    <property type="nucleotide sequence ID" value="NZ_JBHSFE010000022.1"/>
</dbReference>
<reference evidence="3" key="1">
    <citation type="journal article" date="2019" name="Int. J. Syst. Evol. Microbiol.">
        <title>The Global Catalogue of Microorganisms (GCM) 10K type strain sequencing project: providing services to taxonomists for standard genome sequencing and annotation.</title>
        <authorList>
            <consortium name="The Broad Institute Genomics Platform"/>
            <consortium name="The Broad Institute Genome Sequencing Center for Infectious Disease"/>
            <person name="Wu L."/>
            <person name="Ma J."/>
        </authorList>
    </citation>
    <scope>NUCLEOTIDE SEQUENCE [LARGE SCALE GENOMIC DNA]</scope>
    <source>
        <strain evidence="3">CGMCC 4.7139</strain>
    </source>
</reference>
<proteinExistence type="predicted"/>
<evidence type="ECO:0000256" key="1">
    <source>
        <dbReference type="SAM" id="Phobius"/>
    </source>
</evidence>
<gene>
    <name evidence="2" type="ORF">ACFO9E_26520</name>
</gene>
<keyword evidence="1" id="KW-0472">Membrane</keyword>
<organism evidence="2 3">
    <name type="scientific">Streptomyces maoxianensis</name>
    <dbReference type="NCBI Taxonomy" id="1459942"/>
    <lineage>
        <taxon>Bacteria</taxon>
        <taxon>Bacillati</taxon>
        <taxon>Actinomycetota</taxon>
        <taxon>Actinomycetes</taxon>
        <taxon>Kitasatosporales</taxon>
        <taxon>Streptomycetaceae</taxon>
        <taxon>Streptomyces</taxon>
    </lineage>
</organism>
<evidence type="ECO:0000313" key="2">
    <source>
        <dbReference type="EMBL" id="MFC4611321.1"/>
    </source>
</evidence>
<keyword evidence="1" id="KW-0812">Transmembrane</keyword>
<comment type="caution">
    <text evidence="2">The sequence shown here is derived from an EMBL/GenBank/DDBJ whole genome shotgun (WGS) entry which is preliminary data.</text>
</comment>
<accession>A0ABV9GAK0</accession>
<keyword evidence="3" id="KW-1185">Reference proteome</keyword>
<feature type="transmembrane region" description="Helical" evidence="1">
    <location>
        <begin position="50"/>
        <end position="76"/>
    </location>
</feature>
<feature type="transmembrane region" description="Helical" evidence="1">
    <location>
        <begin position="24"/>
        <end position="44"/>
    </location>
</feature>
<evidence type="ECO:0000313" key="3">
    <source>
        <dbReference type="Proteomes" id="UP001595993"/>
    </source>
</evidence>
<protein>
    <submittedName>
        <fullName evidence="2">Uncharacterized protein</fullName>
    </submittedName>
</protein>
<dbReference type="Proteomes" id="UP001595993">
    <property type="component" value="Unassembled WGS sequence"/>
</dbReference>